<evidence type="ECO:0000313" key="2">
    <source>
        <dbReference type="EMBL" id="SET04617.1"/>
    </source>
</evidence>
<dbReference type="EMBL" id="FOHN01000007">
    <property type="protein sequence ID" value="SET04617.1"/>
    <property type="molecule type" value="Genomic_DNA"/>
</dbReference>
<gene>
    <name evidence="2" type="ORF">SAMN04487772_10774</name>
</gene>
<proteinExistence type="predicted"/>
<dbReference type="RefSeq" id="WP_092477420.1">
    <property type="nucleotide sequence ID" value="NZ_FOHN01000007.1"/>
</dbReference>
<dbReference type="InterPro" id="IPR006483">
    <property type="entry name" value="CRISPR-assoc_Cas3_HD"/>
</dbReference>
<reference evidence="2 3" key="1">
    <citation type="submission" date="2016-10" db="EMBL/GenBank/DDBJ databases">
        <authorList>
            <person name="de Groot N.N."/>
        </authorList>
    </citation>
    <scope>NUCLEOTIDE SEQUENCE [LARGE SCALE GENOMIC DNA]</scope>
    <source>
        <strain evidence="2 3">DSM 1801</strain>
    </source>
</reference>
<evidence type="ECO:0000313" key="3">
    <source>
        <dbReference type="Proteomes" id="UP000199800"/>
    </source>
</evidence>
<dbReference type="Proteomes" id="UP000199800">
    <property type="component" value="Unassembled WGS sequence"/>
</dbReference>
<evidence type="ECO:0000259" key="1">
    <source>
        <dbReference type="PROSITE" id="PS51643"/>
    </source>
</evidence>
<accession>A0A1I0BDN8</accession>
<protein>
    <recommendedName>
        <fullName evidence="1">HD Cas3-type domain-containing protein</fullName>
    </recommendedName>
</protein>
<dbReference type="AlphaFoldDB" id="A0A1I0BDN8"/>
<dbReference type="PROSITE" id="PS51643">
    <property type="entry name" value="HD_CAS3"/>
    <property type="match status" value="1"/>
</dbReference>
<keyword evidence="3" id="KW-1185">Reference proteome</keyword>
<dbReference type="OrthoDB" id="9810236at2"/>
<sequence>MLAHIVKDGENKKYQTVAQHTRYHKGKASQKILAEIISYAIASHHGVFDMVEELFQKAYEEFCSFVKKINTFDKIHNKFYFGCLQRFLLSILMDSDWSDTSLFFNGTELIRKTGVLDSELIQENYQRYMERLLDFI</sequence>
<feature type="domain" description="HD Cas3-type" evidence="1">
    <location>
        <begin position="1"/>
        <end position="98"/>
    </location>
</feature>
<name>A0A1I0BDN8_9FIRM</name>
<organism evidence="2 3">
    <name type="scientific">[Clostridium] polysaccharolyticum</name>
    <dbReference type="NCBI Taxonomy" id="29364"/>
    <lineage>
        <taxon>Bacteria</taxon>
        <taxon>Bacillati</taxon>
        <taxon>Bacillota</taxon>
        <taxon>Clostridia</taxon>
        <taxon>Lachnospirales</taxon>
        <taxon>Lachnospiraceae</taxon>
    </lineage>
</organism>